<accession>A0ABD2MU74</accession>
<evidence type="ECO:0000256" key="3">
    <source>
        <dbReference type="ARBA" id="ARBA00024947"/>
    </source>
</evidence>
<evidence type="ECO:0000313" key="6">
    <source>
        <dbReference type="Proteomes" id="UP001516400"/>
    </source>
</evidence>
<evidence type="ECO:0000256" key="2">
    <source>
        <dbReference type="ARBA" id="ARBA00011814"/>
    </source>
</evidence>
<proteinExistence type="inferred from homology"/>
<organism evidence="5 6">
    <name type="scientific">Cryptolaemus montrouzieri</name>
    <dbReference type="NCBI Taxonomy" id="559131"/>
    <lineage>
        <taxon>Eukaryota</taxon>
        <taxon>Metazoa</taxon>
        <taxon>Ecdysozoa</taxon>
        <taxon>Arthropoda</taxon>
        <taxon>Hexapoda</taxon>
        <taxon>Insecta</taxon>
        <taxon>Pterygota</taxon>
        <taxon>Neoptera</taxon>
        <taxon>Endopterygota</taxon>
        <taxon>Coleoptera</taxon>
        <taxon>Polyphaga</taxon>
        <taxon>Cucujiformia</taxon>
        <taxon>Coccinelloidea</taxon>
        <taxon>Coccinellidae</taxon>
        <taxon>Scymninae</taxon>
        <taxon>Scymnini</taxon>
        <taxon>Cryptolaemus</taxon>
    </lineage>
</organism>
<dbReference type="PANTHER" id="PTHR12901">
    <property type="entry name" value="SPERM PROTEIN HOMOLOG"/>
    <property type="match status" value="1"/>
</dbReference>
<comment type="caution">
    <text evidence="5">The sequence shown here is derived from an EMBL/GenBank/DDBJ whole genome shotgun (WGS) entry which is preliminary data.</text>
</comment>
<dbReference type="SUPFAM" id="SSF55961">
    <property type="entry name" value="Bet v1-like"/>
    <property type="match status" value="1"/>
</dbReference>
<protein>
    <recommendedName>
        <fullName evidence="4">Coenzyme Q-binding protein COQ10 START domain-containing protein</fullName>
    </recommendedName>
</protein>
<dbReference type="Pfam" id="PF03364">
    <property type="entry name" value="Polyketide_cyc"/>
    <property type="match status" value="1"/>
</dbReference>
<dbReference type="EMBL" id="JABFTP020000021">
    <property type="protein sequence ID" value="KAL3269938.1"/>
    <property type="molecule type" value="Genomic_DNA"/>
</dbReference>
<gene>
    <name evidence="5" type="ORF">HHI36_008995</name>
</gene>
<dbReference type="AlphaFoldDB" id="A0ABD2MU74"/>
<comment type="function">
    <text evidence="3">Required for the function of coenzyme Q in the respiratory chain. May serve as a chaperone or may be involved in the transport of Q6 from its site of synthesis to the catalytic sites of the respiratory complexes.</text>
</comment>
<keyword evidence="6" id="KW-1185">Reference proteome</keyword>
<dbReference type="InterPro" id="IPR023393">
    <property type="entry name" value="START-like_dom_sf"/>
</dbReference>
<dbReference type="CDD" id="cd07813">
    <property type="entry name" value="COQ10p_like"/>
    <property type="match status" value="1"/>
</dbReference>
<dbReference type="Gene3D" id="3.30.530.20">
    <property type="match status" value="1"/>
</dbReference>
<comment type="subunit">
    <text evidence="2">Interacts with coenzyme Q.</text>
</comment>
<evidence type="ECO:0000259" key="4">
    <source>
        <dbReference type="Pfam" id="PF03364"/>
    </source>
</evidence>
<reference evidence="5 6" key="1">
    <citation type="journal article" date="2021" name="BMC Biol.">
        <title>Horizontally acquired antibacterial genes associated with adaptive radiation of ladybird beetles.</title>
        <authorList>
            <person name="Li H.S."/>
            <person name="Tang X.F."/>
            <person name="Huang Y.H."/>
            <person name="Xu Z.Y."/>
            <person name="Chen M.L."/>
            <person name="Du X.Y."/>
            <person name="Qiu B.Y."/>
            <person name="Chen P.T."/>
            <person name="Zhang W."/>
            <person name="Slipinski A."/>
            <person name="Escalona H.E."/>
            <person name="Waterhouse R.M."/>
            <person name="Zwick A."/>
            <person name="Pang H."/>
        </authorList>
    </citation>
    <scope>NUCLEOTIDE SEQUENCE [LARGE SCALE GENOMIC DNA]</scope>
    <source>
        <strain evidence="5">SYSU2018</strain>
    </source>
</reference>
<sequence>MTRFMRFIRYFHFKIPEKEKEHFARKLVGFSSEEMYSVVADVEHYDLFVPFCTRSVILSKNTKKLNANLEIGFPPIVENYTSNVTLSRPNFVRAVCSDGKLFHYLETNWKFSPGLKSNPRSCIIDFYICFRFKSIVHSQIALFFFDNLVNKMEKAFLEEARRRYGEATVPSHPLEVVKNCQISLLEVARSPFHSRQQGRQ</sequence>
<dbReference type="Proteomes" id="UP001516400">
    <property type="component" value="Unassembled WGS sequence"/>
</dbReference>
<evidence type="ECO:0000256" key="1">
    <source>
        <dbReference type="ARBA" id="ARBA00006885"/>
    </source>
</evidence>
<name>A0ABD2MU74_9CUCU</name>
<comment type="similarity">
    <text evidence="1">Belongs to the COQ10 family.</text>
</comment>
<dbReference type="InterPro" id="IPR044996">
    <property type="entry name" value="COQ10-like"/>
</dbReference>
<dbReference type="PANTHER" id="PTHR12901:SF10">
    <property type="entry name" value="COENZYME Q-BINDING PROTEIN COQ10, MITOCHONDRIAL"/>
    <property type="match status" value="1"/>
</dbReference>
<dbReference type="InterPro" id="IPR005031">
    <property type="entry name" value="COQ10_START"/>
</dbReference>
<evidence type="ECO:0000313" key="5">
    <source>
        <dbReference type="EMBL" id="KAL3269938.1"/>
    </source>
</evidence>
<feature type="domain" description="Coenzyme Q-binding protein COQ10 START" evidence="4">
    <location>
        <begin position="29"/>
        <end position="156"/>
    </location>
</feature>